<dbReference type="PANTHER" id="PTHR43610:SF1">
    <property type="entry name" value="N-ACETYLTRANSFERASE DOMAIN-CONTAINING PROTEIN"/>
    <property type="match status" value="1"/>
</dbReference>
<dbReference type="Pfam" id="PF13302">
    <property type="entry name" value="Acetyltransf_3"/>
    <property type="match status" value="1"/>
</dbReference>
<dbReference type="GO" id="GO:0016740">
    <property type="term" value="F:transferase activity"/>
    <property type="evidence" value="ECO:0007669"/>
    <property type="project" value="UniProtKB-KW"/>
</dbReference>
<keyword evidence="3" id="KW-1185">Reference proteome</keyword>
<dbReference type="EC" id="2.-.-.-" evidence="2"/>
<dbReference type="SUPFAM" id="SSF55729">
    <property type="entry name" value="Acyl-CoA N-acyltransferases (Nat)"/>
    <property type="match status" value="1"/>
</dbReference>
<dbReference type="PANTHER" id="PTHR43610">
    <property type="entry name" value="BLL6696 PROTEIN"/>
    <property type="match status" value="1"/>
</dbReference>
<dbReference type="RefSeq" id="WP_319844218.1">
    <property type="nucleotide sequence ID" value="NZ_JAXAFJ010000004.1"/>
</dbReference>
<comment type="caution">
    <text evidence="2">The sequence shown here is derived from an EMBL/GenBank/DDBJ whole genome shotgun (WGS) entry which is preliminary data.</text>
</comment>
<name>A0ABU4RPQ8_9HYPH</name>
<protein>
    <submittedName>
        <fullName evidence="2">GNAT family protein</fullName>
        <ecNumber evidence="2">2.-.-.-</ecNumber>
    </submittedName>
</protein>
<feature type="domain" description="N-acetyltransferase" evidence="1">
    <location>
        <begin position="19"/>
        <end position="151"/>
    </location>
</feature>
<sequence>MENYPEKLPILPLAGRFVRLEPLTDSHIAELAKAAGDERIWGYSVRGDIGDYLKAAQDGLANGRQLPFAVRLLAENRLVGMSRLFDMAPEHRRLELGYTWYVPEVWGSAVNPEAKRLLLGHAFEAWGARRVEFKIHHANLRSQAAVAKLGGVREGVLRSHMILPGGVRRDSVVFSILDGEWPAVRERLDVRLAALSTAR</sequence>
<evidence type="ECO:0000313" key="3">
    <source>
        <dbReference type="Proteomes" id="UP001274321"/>
    </source>
</evidence>
<dbReference type="InterPro" id="IPR000182">
    <property type="entry name" value="GNAT_dom"/>
</dbReference>
<evidence type="ECO:0000313" key="2">
    <source>
        <dbReference type="EMBL" id="MDX6806094.1"/>
    </source>
</evidence>
<dbReference type="EMBL" id="JAXAFJ010000004">
    <property type="protein sequence ID" value="MDX6806094.1"/>
    <property type="molecule type" value="Genomic_DNA"/>
</dbReference>
<accession>A0ABU4RPQ8</accession>
<keyword evidence="2" id="KW-0808">Transferase</keyword>
<proteinExistence type="predicted"/>
<dbReference type="Proteomes" id="UP001274321">
    <property type="component" value="Unassembled WGS sequence"/>
</dbReference>
<dbReference type="InterPro" id="IPR016181">
    <property type="entry name" value="Acyl_CoA_acyltransferase"/>
</dbReference>
<evidence type="ECO:0000259" key="1">
    <source>
        <dbReference type="Pfam" id="PF13302"/>
    </source>
</evidence>
<reference evidence="2 3" key="1">
    <citation type="submission" date="2023-11" db="EMBL/GenBank/DDBJ databases">
        <authorList>
            <person name="Bao R."/>
        </authorList>
    </citation>
    <scope>NUCLEOTIDE SEQUENCE [LARGE SCALE GENOMIC DNA]</scope>
    <source>
        <strain evidence="2 3">PJ23</strain>
    </source>
</reference>
<organism evidence="2 3">
    <name type="scientific">Terrihabitans rhizophilus</name>
    <dbReference type="NCBI Taxonomy" id="3092662"/>
    <lineage>
        <taxon>Bacteria</taxon>
        <taxon>Pseudomonadati</taxon>
        <taxon>Pseudomonadota</taxon>
        <taxon>Alphaproteobacteria</taxon>
        <taxon>Hyphomicrobiales</taxon>
        <taxon>Terrihabitans</taxon>
    </lineage>
</organism>
<gene>
    <name evidence="2" type="ORF">SCD90_08455</name>
</gene>
<dbReference type="Gene3D" id="3.40.630.30">
    <property type="match status" value="1"/>
</dbReference>